<dbReference type="InterPro" id="IPR051421">
    <property type="entry name" value="RNA_Proc_DNA_Dmg_Regulator"/>
</dbReference>
<dbReference type="EMBL" id="LR999451">
    <property type="protein sequence ID" value="CAE5957643.1"/>
    <property type="molecule type" value="Genomic_DNA"/>
</dbReference>
<evidence type="ECO:0000256" key="1">
    <source>
        <dbReference type="ARBA" id="ARBA00004123"/>
    </source>
</evidence>
<dbReference type="Pfam" id="PF13297">
    <property type="entry name" value="SDE2_2C"/>
    <property type="match status" value="1"/>
</dbReference>
<evidence type="ECO:0000256" key="2">
    <source>
        <dbReference type="ARBA" id="ARBA00022664"/>
    </source>
</evidence>
<dbReference type="AlphaFoldDB" id="A0A8S1ZE23"/>
<keyword evidence="2" id="KW-0507">mRNA processing</keyword>
<evidence type="ECO:0000256" key="3">
    <source>
        <dbReference type="ARBA" id="ARBA00023187"/>
    </source>
</evidence>
<keyword evidence="4" id="KW-0539">Nucleus</keyword>
<protein>
    <recommendedName>
        <fullName evidence="5">SDE2/SF3A3 SAP domain-containing protein</fullName>
    </recommendedName>
</protein>
<evidence type="ECO:0000256" key="4">
    <source>
        <dbReference type="ARBA" id="ARBA00023242"/>
    </source>
</evidence>
<accession>A0A8S1ZE23</accession>
<dbReference type="GO" id="GO:0008380">
    <property type="term" value="P:RNA splicing"/>
    <property type="evidence" value="ECO:0007669"/>
    <property type="project" value="UniProtKB-KW"/>
</dbReference>
<reference evidence="6" key="1">
    <citation type="submission" date="2021-01" db="EMBL/GenBank/DDBJ databases">
        <authorList>
            <person name="Bezrukov I."/>
        </authorList>
    </citation>
    <scope>NUCLEOTIDE SEQUENCE</scope>
</reference>
<dbReference type="Proteomes" id="UP000682877">
    <property type="component" value="Chromosome 1"/>
</dbReference>
<evidence type="ECO:0000313" key="6">
    <source>
        <dbReference type="EMBL" id="CAE5957643.1"/>
    </source>
</evidence>
<dbReference type="InterPro" id="IPR025086">
    <property type="entry name" value="SDE2/SF3A3_SAP"/>
</dbReference>
<dbReference type="GO" id="GO:0006397">
    <property type="term" value="P:mRNA processing"/>
    <property type="evidence" value="ECO:0007669"/>
    <property type="project" value="UniProtKB-KW"/>
</dbReference>
<proteinExistence type="predicted"/>
<keyword evidence="7" id="KW-1185">Reference proteome</keyword>
<comment type="subcellular location">
    <subcellularLocation>
        <location evidence="1">Nucleus</location>
    </subcellularLocation>
</comment>
<organism evidence="6 7">
    <name type="scientific">Arabidopsis arenosa</name>
    <name type="common">Sand rock-cress</name>
    <name type="synonym">Cardaminopsis arenosa</name>
    <dbReference type="NCBI Taxonomy" id="38785"/>
    <lineage>
        <taxon>Eukaryota</taxon>
        <taxon>Viridiplantae</taxon>
        <taxon>Streptophyta</taxon>
        <taxon>Embryophyta</taxon>
        <taxon>Tracheophyta</taxon>
        <taxon>Spermatophyta</taxon>
        <taxon>Magnoliopsida</taxon>
        <taxon>eudicotyledons</taxon>
        <taxon>Gunneridae</taxon>
        <taxon>Pentapetalae</taxon>
        <taxon>rosids</taxon>
        <taxon>malvids</taxon>
        <taxon>Brassicales</taxon>
        <taxon>Brassicaceae</taxon>
        <taxon>Camelineae</taxon>
        <taxon>Arabidopsis</taxon>
    </lineage>
</organism>
<gene>
    <name evidence="6" type="ORF">AARE701A_LOCUS1333</name>
</gene>
<sequence>MGSEKGRWVQTLKRRSDSRDDVVKGEIIDVQGINEEKMDDLPVDVADAMDQPKKVEKSSGDAGKKSGRLCCKSAEPLNFDNFNSATDMEVLGMERLKTELQSRCLKYEGTLRELAARLFLLKSTPLDKLLKKLTAKK</sequence>
<name>A0A8S1ZE23_ARAAE</name>
<evidence type="ECO:0000313" key="7">
    <source>
        <dbReference type="Proteomes" id="UP000682877"/>
    </source>
</evidence>
<dbReference type="PANTHER" id="PTHR12786:SF1">
    <property type="entry name" value="SPLICING REGULATOR SDE2"/>
    <property type="match status" value="1"/>
</dbReference>
<feature type="domain" description="SDE2/SF3A3 SAP" evidence="5">
    <location>
        <begin position="70"/>
        <end position="136"/>
    </location>
</feature>
<dbReference type="PANTHER" id="PTHR12786">
    <property type="entry name" value="SPLICING FACTOR SF3A-RELATED"/>
    <property type="match status" value="1"/>
</dbReference>
<evidence type="ECO:0000259" key="5">
    <source>
        <dbReference type="Pfam" id="PF13297"/>
    </source>
</evidence>
<dbReference type="GO" id="GO:0005634">
    <property type="term" value="C:nucleus"/>
    <property type="evidence" value="ECO:0007669"/>
    <property type="project" value="UniProtKB-SubCell"/>
</dbReference>
<keyword evidence="3" id="KW-0508">mRNA splicing</keyword>